<dbReference type="GO" id="GO:0006508">
    <property type="term" value="P:proteolysis"/>
    <property type="evidence" value="ECO:0007669"/>
    <property type="project" value="InterPro"/>
</dbReference>
<keyword evidence="6" id="KW-1185">Reference proteome</keyword>
<dbReference type="NCBIfam" id="TIGR03296">
    <property type="entry name" value="M6dom_TIGR03296"/>
    <property type="match status" value="1"/>
</dbReference>
<dbReference type="EC" id="3.4.24.-" evidence="5"/>
<feature type="region of interest" description="Disordered" evidence="1">
    <location>
        <begin position="28"/>
        <end position="47"/>
    </location>
</feature>
<gene>
    <name evidence="5" type="ORF">FHU40_001296</name>
</gene>
<name>A0A7W4Z1F8_9ACTN</name>
<dbReference type="SUPFAM" id="SSF55486">
    <property type="entry name" value="Metalloproteases ('zincins'), catalytic domain"/>
    <property type="match status" value="1"/>
</dbReference>
<dbReference type="Pfam" id="PF20773">
    <property type="entry name" value="InhA-like_MAM"/>
    <property type="match status" value="1"/>
</dbReference>
<evidence type="ECO:0000256" key="1">
    <source>
        <dbReference type="SAM" id="MobiDB-lite"/>
    </source>
</evidence>
<feature type="chain" id="PRO_5031573199" evidence="2">
    <location>
        <begin position="27"/>
        <end position="1054"/>
    </location>
</feature>
<evidence type="ECO:0000259" key="4">
    <source>
        <dbReference type="Pfam" id="PF20774"/>
    </source>
</evidence>
<dbReference type="InterPro" id="IPR008757">
    <property type="entry name" value="Peptidase_M6-like_domain"/>
</dbReference>
<evidence type="ECO:0000259" key="3">
    <source>
        <dbReference type="Pfam" id="PF05547"/>
    </source>
</evidence>
<feature type="signal peptide" evidence="2">
    <location>
        <begin position="1"/>
        <end position="26"/>
    </location>
</feature>
<keyword evidence="2" id="KW-0732">Signal</keyword>
<dbReference type="AlphaFoldDB" id="A0A7W4Z1F8"/>
<dbReference type="Pfam" id="PF05547">
    <property type="entry name" value="Peptidase_M6"/>
    <property type="match status" value="1"/>
</dbReference>
<evidence type="ECO:0000313" key="5">
    <source>
        <dbReference type="EMBL" id="MBB3041495.1"/>
    </source>
</evidence>
<dbReference type="PANTHER" id="PTHR41775">
    <property type="entry name" value="SECRETED PROTEIN-RELATED"/>
    <property type="match status" value="1"/>
</dbReference>
<accession>A0A7W4Z1F8</accession>
<dbReference type="InterPro" id="IPR048665">
    <property type="entry name" value="InhA-like_VEG"/>
</dbReference>
<organism evidence="5 6">
    <name type="scientific">Nocardioides soli</name>
    <dbReference type="NCBI Taxonomy" id="1036020"/>
    <lineage>
        <taxon>Bacteria</taxon>
        <taxon>Bacillati</taxon>
        <taxon>Actinomycetota</taxon>
        <taxon>Actinomycetes</taxon>
        <taxon>Propionibacteriales</taxon>
        <taxon>Nocardioidaceae</taxon>
        <taxon>Nocardioides</taxon>
    </lineage>
</organism>
<dbReference type="Proteomes" id="UP000589626">
    <property type="component" value="Unassembled WGS sequence"/>
</dbReference>
<dbReference type="EMBL" id="JACHWR010000001">
    <property type="protein sequence ID" value="MBB3041495.1"/>
    <property type="molecule type" value="Genomic_DNA"/>
</dbReference>
<sequence>MRRAISTLSAIAVVAVLPMVATPAQAAPETLPAAPQADPGAKKLDNRSHPLSARRTALRQQAVEELLDGDAELKGRGRNRTIEMANGVEVEYGVTQHANLLTFLVEFGEDDPADLANEDFPAEGPLHNEIPAPGPSDNSTYWKADFNRQHFEDMFFNGMPEQGGESFKDLYSEMSSGRFDLEGDVSDWVQVPHSEAFYSDEDGYENQPEMTAFIGDSATAWYDAQVVAGKTDDEIRDYLAQYDQWDRYDIDGDGDYDEPDGYIDHFQAVHAGEGEEAGADIWTIWSHRWAANTDGFGEDGPECPAGMDVEAPESDCLVGGVQIGDTGYWIFDYTTEPENGGLGVFAHEFGHDLGLRDYYDTGSGDNSNGFWTLMDSGSWLGHGDGATGNSAGHMGATEKLFLGWYGRETADGFADLAVVDGAGASEEVVLGPSYHATSTGKQAVLVTLPEGHDIATGPVSTGNYLYSGTKDDTSVTATSPHISLPGGSPLLTANVAYSIENGADFAYLQVRPDGGDWSNVMTSSSVAGGGITGNQLSFADITADLSAYAGQEVQLRWAYVTDANTHGAGFLVRNVSVGTYSTAFGATNDWVLDGFHSVVDGQYEYDFAHSYVAENRTFDGYDVALSQGPYSHDYAVSAPGKKVDHYSYEDGLLVYYSNGAYGDNNTSEHPGYGANLPVDANPASITWSGTGADAAANGRLQAFDATFDVDETNALSLTREVVGGGSQSVDVPARPSVPVFDDSNVDGYWTEDANGWFSTKVAGAGTMIQVVSSDKSADKMVVKVGKRFVAALGGASLSGTAQPGSTLTATAPAWFQQGVTTTATWLRDGTPIPGAGGSTYQVQGADVGHTLSARVTGTKEGYASTTVTTSGVPATQAGAPTAAAAPRITGTARVGRTLKVTGAQWSVPGTSTYTWTVGGKTVGSGASYQPKPADAGKQVTATETFTAAGYAIATASATSGKVAKAKVSLNVGHGKAKRGKKVSVTVRATSPDLKVPGKVKLTYAGEKLKAAKLKKGKVTVKLPAHKAGRYKLKVTYPGATGFGQVRKTVKIKVK</sequence>
<evidence type="ECO:0000256" key="2">
    <source>
        <dbReference type="SAM" id="SignalP"/>
    </source>
</evidence>
<feature type="domain" description="Peptidase M6-like" evidence="3">
    <location>
        <begin position="91"/>
        <end position="387"/>
    </location>
</feature>
<comment type="caution">
    <text evidence="5">The sequence shown here is derived from an EMBL/GenBank/DDBJ whole genome shotgun (WGS) entry which is preliminary data.</text>
</comment>
<dbReference type="GO" id="GO:0008233">
    <property type="term" value="F:peptidase activity"/>
    <property type="evidence" value="ECO:0007669"/>
    <property type="project" value="InterPro"/>
</dbReference>
<feature type="domain" description="Immune inhibitor A-like metallopeptidase VEG" evidence="4">
    <location>
        <begin position="608"/>
        <end position="779"/>
    </location>
</feature>
<dbReference type="Gene3D" id="2.60.40.2700">
    <property type="match status" value="2"/>
</dbReference>
<keyword evidence="5" id="KW-0378">Hydrolase</keyword>
<reference evidence="5 6" key="1">
    <citation type="submission" date="2020-08" db="EMBL/GenBank/DDBJ databases">
        <title>Sequencing the genomes of 1000 actinobacteria strains.</title>
        <authorList>
            <person name="Klenk H.-P."/>
        </authorList>
    </citation>
    <scope>NUCLEOTIDE SEQUENCE [LARGE SCALE GENOMIC DNA]</scope>
    <source>
        <strain evidence="5 6">DSM 105498</strain>
    </source>
</reference>
<proteinExistence type="predicted"/>
<dbReference type="Pfam" id="PF20774">
    <property type="entry name" value="InhA-like_VEG"/>
    <property type="match status" value="1"/>
</dbReference>
<evidence type="ECO:0000313" key="6">
    <source>
        <dbReference type="Proteomes" id="UP000589626"/>
    </source>
</evidence>
<protein>
    <submittedName>
        <fullName evidence="5">Immune inhibitor A</fullName>
        <ecNumber evidence="5">3.4.24.-</ecNumber>
    </submittedName>
</protein>
<dbReference type="RefSeq" id="WP_246389963.1">
    <property type="nucleotide sequence ID" value="NZ_JACHWR010000001.1"/>
</dbReference>
<dbReference type="PANTHER" id="PTHR41775:SF1">
    <property type="entry name" value="PEPTIDASE M6-LIKE DOMAIN-CONTAINING PROTEIN"/>
    <property type="match status" value="1"/>
</dbReference>